<reference evidence="3" key="2">
    <citation type="submission" date="2015-01" db="EMBL/GenBank/DDBJ databases">
        <title>Evolutionary Origins and Diversification of the Mycorrhizal Mutualists.</title>
        <authorList>
            <consortium name="DOE Joint Genome Institute"/>
            <consortium name="Mycorrhizal Genomics Consortium"/>
            <person name="Kohler A."/>
            <person name="Kuo A."/>
            <person name="Nagy L.G."/>
            <person name="Floudas D."/>
            <person name="Copeland A."/>
            <person name="Barry K.W."/>
            <person name="Cichocki N."/>
            <person name="Veneault-Fourrey C."/>
            <person name="LaButti K."/>
            <person name="Lindquist E.A."/>
            <person name="Lipzen A."/>
            <person name="Lundell T."/>
            <person name="Morin E."/>
            <person name="Murat C."/>
            <person name="Riley R."/>
            <person name="Ohm R."/>
            <person name="Sun H."/>
            <person name="Tunlid A."/>
            <person name="Henrissat B."/>
            <person name="Grigoriev I.V."/>
            <person name="Hibbett D.S."/>
            <person name="Martin F."/>
        </authorList>
    </citation>
    <scope>NUCLEOTIDE SEQUENCE [LARGE SCALE GENOMIC DNA]</scope>
    <source>
        <strain evidence="3">LaAM-08-1</strain>
    </source>
</reference>
<sequence>MKATTNIRPRSSKPYLHQYFPAPRPPSQMFSNNKTLPSTSEASSSHQQSHSFRLYCLLATISQLRVLTSPVRSSDLNL</sequence>
<accession>A0A0C9WHS1</accession>
<proteinExistence type="predicted"/>
<protein>
    <submittedName>
        <fullName evidence="2">Uncharacterized protein</fullName>
    </submittedName>
</protein>
<evidence type="ECO:0000313" key="2">
    <source>
        <dbReference type="EMBL" id="KIJ91684.1"/>
    </source>
</evidence>
<reference evidence="2 3" key="1">
    <citation type="submission" date="2014-04" db="EMBL/GenBank/DDBJ databases">
        <authorList>
            <consortium name="DOE Joint Genome Institute"/>
            <person name="Kuo A."/>
            <person name="Kohler A."/>
            <person name="Nagy L.G."/>
            <person name="Floudas D."/>
            <person name="Copeland A."/>
            <person name="Barry K.W."/>
            <person name="Cichocki N."/>
            <person name="Veneault-Fourrey C."/>
            <person name="LaButti K."/>
            <person name="Lindquist E.A."/>
            <person name="Lipzen A."/>
            <person name="Lundell T."/>
            <person name="Morin E."/>
            <person name="Murat C."/>
            <person name="Sun H."/>
            <person name="Tunlid A."/>
            <person name="Henrissat B."/>
            <person name="Grigoriev I.V."/>
            <person name="Hibbett D.S."/>
            <person name="Martin F."/>
            <person name="Nordberg H.P."/>
            <person name="Cantor M.N."/>
            <person name="Hua S.X."/>
        </authorList>
    </citation>
    <scope>NUCLEOTIDE SEQUENCE [LARGE SCALE GENOMIC DNA]</scope>
    <source>
        <strain evidence="2 3">LaAM-08-1</strain>
    </source>
</reference>
<dbReference type="Proteomes" id="UP000054477">
    <property type="component" value="Unassembled WGS sequence"/>
</dbReference>
<gene>
    <name evidence="2" type="ORF">K443DRAFT_685819</name>
</gene>
<evidence type="ECO:0000313" key="3">
    <source>
        <dbReference type="Proteomes" id="UP000054477"/>
    </source>
</evidence>
<feature type="compositionally biased region" description="Polar residues" evidence="1">
    <location>
        <begin position="28"/>
        <end position="42"/>
    </location>
</feature>
<dbReference type="HOGENOM" id="CLU_2622411_0_0_1"/>
<evidence type="ECO:0000256" key="1">
    <source>
        <dbReference type="SAM" id="MobiDB-lite"/>
    </source>
</evidence>
<dbReference type="AlphaFoldDB" id="A0A0C9WHS1"/>
<organism evidence="2 3">
    <name type="scientific">Laccaria amethystina LaAM-08-1</name>
    <dbReference type="NCBI Taxonomy" id="1095629"/>
    <lineage>
        <taxon>Eukaryota</taxon>
        <taxon>Fungi</taxon>
        <taxon>Dikarya</taxon>
        <taxon>Basidiomycota</taxon>
        <taxon>Agaricomycotina</taxon>
        <taxon>Agaricomycetes</taxon>
        <taxon>Agaricomycetidae</taxon>
        <taxon>Agaricales</taxon>
        <taxon>Agaricineae</taxon>
        <taxon>Hydnangiaceae</taxon>
        <taxon>Laccaria</taxon>
    </lineage>
</organism>
<name>A0A0C9WHS1_9AGAR</name>
<keyword evidence="3" id="KW-1185">Reference proteome</keyword>
<dbReference type="EMBL" id="KN838979">
    <property type="protein sequence ID" value="KIJ91684.1"/>
    <property type="molecule type" value="Genomic_DNA"/>
</dbReference>
<feature type="region of interest" description="Disordered" evidence="1">
    <location>
        <begin position="1"/>
        <end position="45"/>
    </location>
</feature>